<reference evidence="2" key="1">
    <citation type="journal article" date="2020" name="Stud. Mycol.">
        <title>101 Dothideomycetes genomes: a test case for predicting lifestyles and emergence of pathogens.</title>
        <authorList>
            <person name="Haridas S."/>
            <person name="Albert R."/>
            <person name="Binder M."/>
            <person name="Bloem J."/>
            <person name="Labutti K."/>
            <person name="Salamov A."/>
            <person name="Andreopoulos B."/>
            <person name="Baker S."/>
            <person name="Barry K."/>
            <person name="Bills G."/>
            <person name="Bluhm B."/>
            <person name="Cannon C."/>
            <person name="Castanera R."/>
            <person name="Culley D."/>
            <person name="Daum C."/>
            <person name="Ezra D."/>
            <person name="Gonzalez J."/>
            <person name="Henrissat B."/>
            <person name="Kuo A."/>
            <person name="Liang C."/>
            <person name="Lipzen A."/>
            <person name="Lutzoni F."/>
            <person name="Magnuson J."/>
            <person name="Mondo S."/>
            <person name="Nolan M."/>
            <person name="Ohm R."/>
            <person name="Pangilinan J."/>
            <person name="Park H.-J."/>
            <person name="Ramirez L."/>
            <person name="Alfaro M."/>
            <person name="Sun H."/>
            <person name="Tritt A."/>
            <person name="Yoshinaga Y."/>
            <person name="Zwiers L.-H."/>
            <person name="Turgeon B."/>
            <person name="Goodwin S."/>
            <person name="Spatafora J."/>
            <person name="Crous P."/>
            <person name="Grigoriev I."/>
        </authorList>
    </citation>
    <scope>NUCLEOTIDE SEQUENCE</scope>
    <source>
        <strain evidence="2">CBS 116005</strain>
    </source>
</reference>
<protein>
    <submittedName>
        <fullName evidence="2">Uncharacterized protein</fullName>
    </submittedName>
</protein>
<proteinExistence type="predicted"/>
<dbReference type="EMBL" id="ML995831">
    <property type="protein sequence ID" value="KAF2769796.1"/>
    <property type="molecule type" value="Genomic_DNA"/>
</dbReference>
<sequence length="93" mass="10672">MTMNTKSSRHSVLAANASPFSSPLKPGRRLASSRTTSQFRPEQPTQRSNFRQLPKPHVLRSGRLTAQRHPPVALEPWQPQQRISRLVRRARPR</sequence>
<dbReference type="Proteomes" id="UP000799436">
    <property type="component" value="Unassembled WGS sequence"/>
</dbReference>
<organism evidence="2 3">
    <name type="scientific">Teratosphaeria nubilosa</name>
    <dbReference type="NCBI Taxonomy" id="161662"/>
    <lineage>
        <taxon>Eukaryota</taxon>
        <taxon>Fungi</taxon>
        <taxon>Dikarya</taxon>
        <taxon>Ascomycota</taxon>
        <taxon>Pezizomycotina</taxon>
        <taxon>Dothideomycetes</taxon>
        <taxon>Dothideomycetidae</taxon>
        <taxon>Mycosphaerellales</taxon>
        <taxon>Teratosphaeriaceae</taxon>
        <taxon>Teratosphaeria</taxon>
    </lineage>
</organism>
<dbReference type="AlphaFoldDB" id="A0A6G1LAC4"/>
<feature type="compositionally biased region" description="Polar residues" evidence="1">
    <location>
        <begin position="32"/>
        <end position="51"/>
    </location>
</feature>
<feature type="region of interest" description="Disordered" evidence="1">
    <location>
        <begin position="1"/>
        <end position="93"/>
    </location>
</feature>
<evidence type="ECO:0000313" key="3">
    <source>
        <dbReference type="Proteomes" id="UP000799436"/>
    </source>
</evidence>
<accession>A0A6G1LAC4</accession>
<evidence type="ECO:0000256" key="1">
    <source>
        <dbReference type="SAM" id="MobiDB-lite"/>
    </source>
</evidence>
<keyword evidence="3" id="KW-1185">Reference proteome</keyword>
<gene>
    <name evidence="2" type="ORF">EJ03DRAFT_88434</name>
</gene>
<evidence type="ECO:0000313" key="2">
    <source>
        <dbReference type="EMBL" id="KAF2769796.1"/>
    </source>
</evidence>
<name>A0A6G1LAC4_9PEZI</name>